<dbReference type="EMBL" id="JAAMPC010000012">
    <property type="protein sequence ID" value="KAG2273730.1"/>
    <property type="molecule type" value="Genomic_DNA"/>
</dbReference>
<feature type="compositionally biased region" description="Low complexity" evidence="1">
    <location>
        <begin position="76"/>
        <end position="87"/>
    </location>
</feature>
<dbReference type="Pfam" id="PF14111">
    <property type="entry name" value="DUF4283"/>
    <property type="match status" value="1"/>
</dbReference>
<evidence type="ECO:0000256" key="1">
    <source>
        <dbReference type="SAM" id="MobiDB-lite"/>
    </source>
</evidence>
<dbReference type="AlphaFoldDB" id="A0A8X7QSR2"/>
<evidence type="ECO:0000259" key="2">
    <source>
        <dbReference type="Pfam" id="PF14111"/>
    </source>
</evidence>
<sequence>MRRRKKPGASMLAASTKLGRLVARGRGTSAATKKTAILPATTAHSVAGDVQEEKSSPDLAGELDLLGEIQKSTEPSSSCAVEGSSSSAKTISDPQPANLTKAEDPVSDSPPSAYVAPNLSARIQKSTLLQELGTPTSHVSGAPFVMIPDENIESAKVEFKEFMFARFPRDVPPMGRIIGVIGEGTYLLKVTNERTRDALLSRQVWMIKGCPMFVAAWSPEFTPDQPQLTSAVVPVELRGVPYLLFNQQSLSRIATAVGKPVSLAPETERKENFEVAKVWVKVNLLTSLPDRIVSGFSNGREVEISVSYPFGHRQHLCPSPGSKWRPIVPPATRKDVPPSARSMSRESKGRKRSRPGRSARARRRDRSRGSDASVAVSTGPSSPQSVLPSVEQECQHIESNDALIVPKESIDDLQLSMDAGSEESSKNSTKEPTAERSCIKESSPKQVVSLDRNLRFSTVHVYHEDDGSASGSDKAGASNDPFFLVLNRKGSRKATKA</sequence>
<keyword evidence="4" id="KW-1185">Reference proteome</keyword>
<feature type="compositionally biased region" description="Basic residues" evidence="1">
    <location>
        <begin position="348"/>
        <end position="366"/>
    </location>
</feature>
<dbReference type="InterPro" id="IPR025558">
    <property type="entry name" value="DUF4283"/>
</dbReference>
<dbReference type="OrthoDB" id="10396194at2759"/>
<feature type="region of interest" description="Disordered" evidence="1">
    <location>
        <begin position="71"/>
        <end position="114"/>
    </location>
</feature>
<feature type="domain" description="DUF4283" evidence="2">
    <location>
        <begin position="178"/>
        <end position="225"/>
    </location>
</feature>
<accession>A0A8X7QSR2</accession>
<name>A0A8X7QSR2_BRACI</name>
<feature type="compositionally biased region" description="Basic and acidic residues" evidence="1">
    <location>
        <begin position="423"/>
        <end position="443"/>
    </location>
</feature>
<protein>
    <recommendedName>
        <fullName evidence="2">DUF4283 domain-containing protein</fullName>
    </recommendedName>
</protein>
<reference evidence="3 4" key="1">
    <citation type="submission" date="2020-02" db="EMBL/GenBank/DDBJ databases">
        <authorList>
            <person name="Ma Q."/>
            <person name="Huang Y."/>
            <person name="Song X."/>
            <person name="Pei D."/>
        </authorList>
    </citation>
    <scope>NUCLEOTIDE SEQUENCE [LARGE SCALE GENOMIC DNA]</scope>
    <source>
        <strain evidence="3">Sxm20200214</strain>
        <tissue evidence="3">Leaf</tissue>
    </source>
</reference>
<evidence type="ECO:0000313" key="4">
    <source>
        <dbReference type="Proteomes" id="UP000886595"/>
    </source>
</evidence>
<feature type="compositionally biased region" description="Polar residues" evidence="1">
    <location>
        <begin position="88"/>
        <end position="98"/>
    </location>
</feature>
<comment type="caution">
    <text evidence="3">The sequence shown here is derived from an EMBL/GenBank/DDBJ whole genome shotgun (WGS) entry which is preliminary data.</text>
</comment>
<dbReference type="PANTHER" id="PTHR31286">
    <property type="entry name" value="GLYCINE-RICH CELL WALL STRUCTURAL PROTEIN 1.8-LIKE"/>
    <property type="match status" value="1"/>
</dbReference>
<organism evidence="3 4">
    <name type="scientific">Brassica carinata</name>
    <name type="common">Ethiopian mustard</name>
    <name type="synonym">Abyssinian cabbage</name>
    <dbReference type="NCBI Taxonomy" id="52824"/>
    <lineage>
        <taxon>Eukaryota</taxon>
        <taxon>Viridiplantae</taxon>
        <taxon>Streptophyta</taxon>
        <taxon>Embryophyta</taxon>
        <taxon>Tracheophyta</taxon>
        <taxon>Spermatophyta</taxon>
        <taxon>Magnoliopsida</taxon>
        <taxon>eudicotyledons</taxon>
        <taxon>Gunneridae</taxon>
        <taxon>Pentapetalae</taxon>
        <taxon>rosids</taxon>
        <taxon>malvids</taxon>
        <taxon>Brassicales</taxon>
        <taxon>Brassicaceae</taxon>
        <taxon>Brassiceae</taxon>
        <taxon>Brassica</taxon>
    </lineage>
</organism>
<feature type="region of interest" description="Disordered" evidence="1">
    <location>
        <begin position="319"/>
        <end position="391"/>
    </location>
</feature>
<feature type="region of interest" description="Disordered" evidence="1">
    <location>
        <begin position="418"/>
        <end position="445"/>
    </location>
</feature>
<dbReference type="Proteomes" id="UP000886595">
    <property type="component" value="Unassembled WGS sequence"/>
</dbReference>
<evidence type="ECO:0000313" key="3">
    <source>
        <dbReference type="EMBL" id="KAG2273730.1"/>
    </source>
</evidence>
<dbReference type="InterPro" id="IPR040256">
    <property type="entry name" value="At4g02000-like"/>
</dbReference>
<dbReference type="PANTHER" id="PTHR31286:SF154">
    <property type="entry name" value="CCHC-TYPE DOMAIN-CONTAINING PROTEIN"/>
    <property type="match status" value="1"/>
</dbReference>
<proteinExistence type="predicted"/>
<gene>
    <name evidence="3" type="ORF">Bca52824_056285</name>
</gene>
<feature type="compositionally biased region" description="Polar residues" evidence="1">
    <location>
        <begin position="375"/>
        <end position="387"/>
    </location>
</feature>